<keyword evidence="1" id="KW-0472">Membrane</keyword>
<dbReference type="EMBL" id="SDWJ01000002">
    <property type="protein sequence ID" value="MVZ98556.1"/>
    <property type="molecule type" value="Genomic_DNA"/>
</dbReference>
<organism evidence="2 3">
    <name type="scientific">Sphingorhabdus profundilacus</name>
    <dbReference type="NCBI Taxonomy" id="2509718"/>
    <lineage>
        <taxon>Bacteria</taxon>
        <taxon>Pseudomonadati</taxon>
        <taxon>Pseudomonadota</taxon>
        <taxon>Alphaproteobacteria</taxon>
        <taxon>Sphingomonadales</taxon>
        <taxon>Sphingomonadaceae</taxon>
        <taxon>Sphingorhabdus</taxon>
    </lineage>
</organism>
<comment type="caution">
    <text evidence="2">The sequence shown here is derived from an EMBL/GenBank/DDBJ whole genome shotgun (WGS) entry which is preliminary data.</text>
</comment>
<keyword evidence="3" id="KW-1185">Reference proteome</keyword>
<accession>A0A6I4M329</accession>
<evidence type="ECO:0000313" key="2">
    <source>
        <dbReference type="EMBL" id="MVZ98556.1"/>
    </source>
</evidence>
<gene>
    <name evidence="2" type="ORF">EUU23_12710</name>
</gene>
<protein>
    <submittedName>
        <fullName evidence="2">MerC domain-containing protein</fullName>
    </submittedName>
</protein>
<dbReference type="Pfam" id="PF03203">
    <property type="entry name" value="MerC"/>
    <property type="match status" value="1"/>
</dbReference>
<dbReference type="AlphaFoldDB" id="A0A6I4M329"/>
<name>A0A6I4M329_9SPHN</name>
<dbReference type="OrthoDB" id="6078385at2"/>
<feature type="transmembrane region" description="Helical" evidence="1">
    <location>
        <begin position="77"/>
        <end position="99"/>
    </location>
</feature>
<reference evidence="2 3" key="1">
    <citation type="submission" date="2019-01" db="EMBL/GenBank/DDBJ databases">
        <title>Sphingorhabdus lacus sp.nov., isolated from an oligotrophic freshwater lake.</title>
        <authorList>
            <person name="Park M."/>
        </authorList>
    </citation>
    <scope>NUCLEOTIDE SEQUENCE [LARGE SCALE GENOMIC DNA]</scope>
    <source>
        <strain evidence="2 3">IMCC26285</strain>
    </source>
</reference>
<proteinExistence type="predicted"/>
<dbReference type="Proteomes" id="UP000471147">
    <property type="component" value="Unassembled WGS sequence"/>
</dbReference>
<keyword evidence="1" id="KW-0812">Transmembrane</keyword>
<evidence type="ECO:0000256" key="1">
    <source>
        <dbReference type="SAM" id="Phobius"/>
    </source>
</evidence>
<feature type="transmembrane region" description="Helical" evidence="1">
    <location>
        <begin position="21"/>
        <end position="46"/>
    </location>
</feature>
<dbReference type="GO" id="GO:0016020">
    <property type="term" value="C:membrane"/>
    <property type="evidence" value="ECO:0007669"/>
    <property type="project" value="InterPro"/>
</dbReference>
<feature type="transmembrane region" description="Helical" evidence="1">
    <location>
        <begin position="52"/>
        <end position="70"/>
    </location>
</feature>
<dbReference type="InterPro" id="IPR004891">
    <property type="entry name" value="Mercury-R_MerC"/>
</dbReference>
<dbReference type="GO" id="GO:0015097">
    <property type="term" value="F:mercury ion transmembrane transporter activity"/>
    <property type="evidence" value="ECO:0007669"/>
    <property type="project" value="InterPro"/>
</dbReference>
<evidence type="ECO:0000313" key="3">
    <source>
        <dbReference type="Proteomes" id="UP000471147"/>
    </source>
</evidence>
<keyword evidence="1" id="KW-1133">Transmembrane helix</keyword>
<sequence length="127" mass="13350">MPLGRAMTQVWTKWRWDGLGLSIAGLCLIHCLATSVLLVFLASAGGLLLDPVIHEVGLFLAIIFGMLALGKGLWDHGFVMPAAIGALGIGMMAGALTIPHGTTEILWTVMGVAILALGHDLNHRASN</sequence>